<evidence type="ECO:0000313" key="2">
    <source>
        <dbReference type="EMBL" id="SBW11479.1"/>
    </source>
</evidence>
<evidence type="ECO:0000256" key="1">
    <source>
        <dbReference type="SAM" id="SignalP"/>
    </source>
</evidence>
<name>A0A212KIL6_9PROT</name>
<protein>
    <recommendedName>
        <fullName evidence="3">Antifreeze glycopeptide polyprotein</fullName>
    </recommendedName>
</protein>
<feature type="signal peptide" evidence="1">
    <location>
        <begin position="1"/>
        <end position="27"/>
    </location>
</feature>
<organism evidence="2">
    <name type="scientific">uncultured Alphaproteobacteria bacterium</name>
    <dbReference type="NCBI Taxonomy" id="91750"/>
    <lineage>
        <taxon>Bacteria</taxon>
        <taxon>Pseudomonadati</taxon>
        <taxon>Pseudomonadota</taxon>
        <taxon>Alphaproteobacteria</taxon>
        <taxon>environmental samples</taxon>
    </lineage>
</organism>
<reference evidence="2" key="1">
    <citation type="submission" date="2016-04" db="EMBL/GenBank/DDBJ databases">
        <authorList>
            <person name="Evans L.H."/>
            <person name="Alamgir A."/>
            <person name="Owens N."/>
            <person name="Weber N.D."/>
            <person name="Virtaneva K."/>
            <person name="Barbian K."/>
            <person name="Babar A."/>
            <person name="Rosenke K."/>
        </authorList>
    </citation>
    <scope>NUCLEOTIDE SEQUENCE</scope>
    <source>
        <strain evidence="2">86</strain>
    </source>
</reference>
<evidence type="ECO:0008006" key="3">
    <source>
        <dbReference type="Google" id="ProtNLM"/>
    </source>
</evidence>
<dbReference type="AlphaFoldDB" id="A0A212KIL6"/>
<dbReference type="EMBL" id="FLUO01000002">
    <property type="protein sequence ID" value="SBW11479.1"/>
    <property type="molecule type" value="Genomic_DNA"/>
</dbReference>
<sequence length="602" mass="61241">MTMRAVRELAVMSVLVAATPAAGQVMADAPMPLFPAAPGAPVAPVRPAAPEPSAPSGITIGGLADIDVEAVGILHGNPPEPWSRDLGAQTWVPLNRPAALARMRALPAASASPAARGIARQLLLTAAAPPGAPGVPVTPGVLSATRLAALLHAGDAEDARRLAAEVPPRATTEAVEQEAMRADWLAGDQAAACARAANGVRDHDAPLWSKADAVCAALAGDAARAQLVVGILREIGAVDAAFEPLAAVLGGRAAPKLADLPEGAGIFEVAAYRRLGVKLPDAPPLAERPWLARLAAPAEGVAADGHLQTAEFGLRRGVLPPAEAAKIYERAKFSADDLTNAAALKASAAGPRGRALYWQALRAATADADKVQLLDRLLAAAHADPEAWATLAPLLAQPLAAMIDVAPAVAISGDAARVALWTGDWTLARRWFARIGRDAVTADEAKRIAAELAPLFKLIDAPAAAQDRAAVPPPDLGAWLEAETARGLGDGTRARLRDRLIALYRVFALPVADADWQAALAAPGEAEGVAAPPLLLAGADDAAAKGAKGLTLALVAQALDVGGDARPLAAATVEAAAAALVRAGQVDWAKRVAAESLIAAGL</sequence>
<gene>
    <name evidence="2" type="ORF">KL86APRO_20205</name>
</gene>
<keyword evidence="1" id="KW-0732">Signal</keyword>
<feature type="chain" id="PRO_5012194354" description="Antifreeze glycopeptide polyprotein" evidence="1">
    <location>
        <begin position="28"/>
        <end position="602"/>
    </location>
</feature>
<proteinExistence type="predicted"/>
<accession>A0A212KIL6</accession>